<dbReference type="EMBL" id="JAVXUP010000117">
    <property type="protein sequence ID" value="KAK3037616.1"/>
    <property type="molecule type" value="Genomic_DNA"/>
</dbReference>
<keyword evidence="3" id="KW-1003">Cell membrane</keyword>
<evidence type="ECO:0000313" key="13">
    <source>
        <dbReference type="Proteomes" id="UP001188597"/>
    </source>
</evidence>
<dbReference type="SUPFAM" id="SSF52058">
    <property type="entry name" value="L domain-like"/>
    <property type="match status" value="1"/>
</dbReference>
<dbReference type="InterPro" id="IPR046956">
    <property type="entry name" value="RLP23-like"/>
</dbReference>
<dbReference type="InterPro" id="IPR032675">
    <property type="entry name" value="LRR_dom_sf"/>
</dbReference>
<evidence type="ECO:0000256" key="9">
    <source>
        <dbReference type="ARBA" id="ARBA00023136"/>
    </source>
</evidence>
<dbReference type="GO" id="GO:0005886">
    <property type="term" value="C:plasma membrane"/>
    <property type="evidence" value="ECO:0007669"/>
    <property type="project" value="UniProtKB-SubCell"/>
</dbReference>
<proteinExistence type="inferred from homology"/>
<dbReference type="InterPro" id="IPR001611">
    <property type="entry name" value="Leu-rich_rpt"/>
</dbReference>
<evidence type="ECO:0000256" key="3">
    <source>
        <dbReference type="ARBA" id="ARBA00022475"/>
    </source>
</evidence>
<evidence type="ECO:0000256" key="10">
    <source>
        <dbReference type="ARBA" id="ARBA00023180"/>
    </source>
</evidence>
<dbReference type="Pfam" id="PF13855">
    <property type="entry name" value="LRR_8"/>
    <property type="match status" value="1"/>
</dbReference>
<dbReference type="GO" id="GO:0051707">
    <property type="term" value="P:response to other organism"/>
    <property type="evidence" value="ECO:0007669"/>
    <property type="project" value="UniProtKB-ARBA"/>
</dbReference>
<evidence type="ECO:0000256" key="1">
    <source>
        <dbReference type="ARBA" id="ARBA00004251"/>
    </source>
</evidence>
<comment type="similarity">
    <text evidence="2">Belongs to the RLP family.</text>
</comment>
<dbReference type="Proteomes" id="UP001188597">
    <property type="component" value="Unassembled WGS sequence"/>
</dbReference>
<keyword evidence="4" id="KW-0433">Leucine-rich repeat</keyword>
<keyword evidence="9" id="KW-0472">Membrane</keyword>
<keyword evidence="6" id="KW-0732">Signal</keyword>
<evidence type="ECO:0000313" key="12">
    <source>
        <dbReference type="EMBL" id="KAK3037616.1"/>
    </source>
</evidence>
<keyword evidence="5" id="KW-0812">Transmembrane</keyword>
<keyword evidence="8" id="KW-1133">Transmembrane helix</keyword>
<dbReference type="InterPro" id="IPR003591">
    <property type="entry name" value="Leu-rich_rpt_typical-subtyp"/>
</dbReference>
<dbReference type="PANTHER" id="PTHR48063">
    <property type="entry name" value="LRR RECEPTOR-LIKE KINASE"/>
    <property type="match status" value="1"/>
</dbReference>
<evidence type="ECO:0000256" key="5">
    <source>
        <dbReference type="ARBA" id="ARBA00022692"/>
    </source>
</evidence>
<keyword evidence="10" id="KW-0325">Glycoprotein</keyword>
<evidence type="ECO:0000256" key="8">
    <source>
        <dbReference type="ARBA" id="ARBA00022989"/>
    </source>
</evidence>
<evidence type="ECO:0000256" key="11">
    <source>
        <dbReference type="SAM" id="MobiDB-lite"/>
    </source>
</evidence>
<evidence type="ECO:0000256" key="6">
    <source>
        <dbReference type="ARBA" id="ARBA00022729"/>
    </source>
</evidence>
<dbReference type="Pfam" id="PF00560">
    <property type="entry name" value="LRR_1"/>
    <property type="match status" value="3"/>
</dbReference>
<protein>
    <submittedName>
        <fullName evidence="12">Uncharacterized protein</fullName>
    </submittedName>
</protein>
<sequence>MGYLSRLQSLHLRNNSLNGEVPMALQKCTELVIIDLSENEFCGSTTSWMGKRLLKLISLDLRSNKFSGQIPSDICHLNSLQILDLANNNLSGEIPRCMGNFTAMATKISNEGVISYSHFSGELLEDAYVVTKGSEFQYDATLPFVTSMDLSSNSLSGEIPKELASLVGLRSLNLSGNCLTGMIPKNVGDMELLESLDFSRNQLSVSKNCTVNGVMPDNRNEEGKGDRPEVDWFYVCMALGFAAGSWQKSKHIYDFAGLEFKEASQLSSFSCKSIDTLKVYFQEEDSPVPTIKPDGPKPKPKSQPRTGGARMCGGPWLNL</sequence>
<dbReference type="Gene3D" id="3.80.10.10">
    <property type="entry name" value="Ribonuclease Inhibitor"/>
    <property type="match status" value="1"/>
</dbReference>
<evidence type="ECO:0000256" key="4">
    <source>
        <dbReference type="ARBA" id="ARBA00022614"/>
    </source>
</evidence>
<comment type="subcellular location">
    <subcellularLocation>
        <location evidence="1">Cell membrane</location>
        <topology evidence="1">Single-pass type I membrane protein</topology>
    </subcellularLocation>
</comment>
<name>A0AA88X0W4_9ASTE</name>
<dbReference type="FunFam" id="3.80.10.10:FF:000383">
    <property type="entry name" value="Leucine-rich repeat receptor protein kinase EMS1"/>
    <property type="match status" value="1"/>
</dbReference>
<accession>A0AA88X0W4</accession>
<dbReference type="AlphaFoldDB" id="A0AA88X0W4"/>
<organism evidence="12 13">
    <name type="scientific">Escallonia herrerae</name>
    <dbReference type="NCBI Taxonomy" id="1293975"/>
    <lineage>
        <taxon>Eukaryota</taxon>
        <taxon>Viridiplantae</taxon>
        <taxon>Streptophyta</taxon>
        <taxon>Embryophyta</taxon>
        <taxon>Tracheophyta</taxon>
        <taxon>Spermatophyta</taxon>
        <taxon>Magnoliopsida</taxon>
        <taxon>eudicotyledons</taxon>
        <taxon>Gunneridae</taxon>
        <taxon>Pentapetalae</taxon>
        <taxon>asterids</taxon>
        <taxon>campanulids</taxon>
        <taxon>Escalloniales</taxon>
        <taxon>Escalloniaceae</taxon>
        <taxon>Escallonia</taxon>
    </lineage>
</organism>
<feature type="region of interest" description="Disordered" evidence="11">
    <location>
        <begin position="285"/>
        <end position="319"/>
    </location>
</feature>
<comment type="caution">
    <text evidence="12">The sequence shown here is derived from an EMBL/GenBank/DDBJ whole genome shotgun (WGS) entry which is preliminary data.</text>
</comment>
<reference evidence="12" key="1">
    <citation type="submission" date="2022-12" db="EMBL/GenBank/DDBJ databases">
        <title>Draft genome assemblies for two species of Escallonia (Escalloniales).</title>
        <authorList>
            <person name="Chanderbali A."/>
            <person name="Dervinis C."/>
            <person name="Anghel I."/>
            <person name="Soltis D."/>
            <person name="Soltis P."/>
            <person name="Zapata F."/>
        </authorList>
    </citation>
    <scope>NUCLEOTIDE SEQUENCE</scope>
    <source>
        <strain evidence="12">UCBG64.0493</strain>
        <tissue evidence="12">Leaf</tissue>
    </source>
</reference>
<keyword evidence="7" id="KW-0677">Repeat</keyword>
<evidence type="ECO:0000256" key="2">
    <source>
        <dbReference type="ARBA" id="ARBA00009592"/>
    </source>
</evidence>
<gene>
    <name evidence="12" type="ORF">RJ639_030393</name>
</gene>
<evidence type="ECO:0000256" key="7">
    <source>
        <dbReference type="ARBA" id="ARBA00022737"/>
    </source>
</evidence>
<keyword evidence="13" id="KW-1185">Reference proteome</keyword>
<feature type="non-terminal residue" evidence="12">
    <location>
        <position position="1"/>
    </location>
</feature>
<dbReference type="SMART" id="SM00369">
    <property type="entry name" value="LRR_TYP"/>
    <property type="match status" value="4"/>
</dbReference>
<dbReference type="PANTHER" id="PTHR48063:SF112">
    <property type="entry name" value="RECEPTOR LIKE PROTEIN 30-LIKE"/>
    <property type="match status" value="1"/>
</dbReference>
<dbReference type="GO" id="GO:0006952">
    <property type="term" value="P:defense response"/>
    <property type="evidence" value="ECO:0007669"/>
    <property type="project" value="UniProtKB-ARBA"/>
</dbReference>